<dbReference type="Gene3D" id="1.10.10.10">
    <property type="entry name" value="Winged helix-like DNA-binding domain superfamily/Winged helix DNA-binding domain"/>
    <property type="match status" value="1"/>
</dbReference>
<dbReference type="SUPFAM" id="SSF46894">
    <property type="entry name" value="C-terminal effector domain of the bipartite response regulators"/>
    <property type="match status" value="1"/>
</dbReference>
<dbReference type="SUPFAM" id="SSF48452">
    <property type="entry name" value="TPR-like"/>
    <property type="match status" value="1"/>
</dbReference>
<evidence type="ECO:0000313" key="3">
    <source>
        <dbReference type="Proteomes" id="UP001589810"/>
    </source>
</evidence>
<comment type="caution">
    <text evidence="2">The sequence shown here is derived from an EMBL/GenBank/DDBJ whole genome shotgun (WGS) entry which is preliminary data.</text>
</comment>
<dbReference type="RefSeq" id="WP_273943284.1">
    <property type="nucleotide sequence ID" value="NZ_CP097263.1"/>
</dbReference>
<dbReference type="InterPro" id="IPR016032">
    <property type="entry name" value="Sig_transdc_resp-reg_C-effctor"/>
</dbReference>
<accession>A0ABV6N2B0</accession>
<evidence type="ECO:0000259" key="1">
    <source>
        <dbReference type="PROSITE" id="PS50043"/>
    </source>
</evidence>
<dbReference type="InterPro" id="IPR049945">
    <property type="entry name" value="AAA_22"/>
</dbReference>
<dbReference type="SUPFAM" id="SSF52540">
    <property type="entry name" value="P-loop containing nucleoside triphosphate hydrolases"/>
    <property type="match status" value="1"/>
</dbReference>
<organism evidence="2 3">
    <name type="scientific">Kutzneria chonburiensis</name>
    <dbReference type="NCBI Taxonomy" id="1483604"/>
    <lineage>
        <taxon>Bacteria</taxon>
        <taxon>Bacillati</taxon>
        <taxon>Actinomycetota</taxon>
        <taxon>Actinomycetes</taxon>
        <taxon>Pseudonocardiales</taxon>
        <taxon>Pseudonocardiaceae</taxon>
        <taxon>Kutzneria</taxon>
    </lineage>
</organism>
<dbReference type="Pfam" id="PF13401">
    <property type="entry name" value="AAA_22"/>
    <property type="match status" value="1"/>
</dbReference>
<dbReference type="InterPro" id="IPR027417">
    <property type="entry name" value="P-loop_NTPase"/>
</dbReference>
<gene>
    <name evidence="2" type="ORF">ACFFH7_31915</name>
</gene>
<dbReference type="PANTHER" id="PTHR47691">
    <property type="entry name" value="REGULATOR-RELATED"/>
    <property type="match status" value="1"/>
</dbReference>
<dbReference type="PANTHER" id="PTHR47691:SF3">
    <property type="entry name" value="HTH-TYPE TRANSCRIPTIONAL REGULATOR RV0890C-RELATED"/>
    <property type="match status" value="1"/>
</dbReference>
<dbReference type="EMBL" id="JBHLUD010000011">
    <property type="protein sequence ID" value="MFC0546161.1"/>
    <property type="molecule type" value="Genomic_DNA"/>
</dbReference>
<feature type="domain" description="HTH luxR-type" evidence="1">
    <location>
        <begin position="685"/>
        <end position="750"/>
    </location>
</feature>
<dbReference type="InterPro" id="IPR011990">
    <property type="entry name" value="TPR-like_helical_dom_sf"/>
</dbReference>
<dbReference type="Proteomes" id="UP001589810">
    <property type="component" value="Unassembled WGS sequence"/>
</dbReference>
<proteinExistence type="predicted"/>
<dbReference type="PRINTS" id="PR00038">
    <property type="entry name" value="HTHLUXR"/>
</dbReference>
<dbReference type="InterPro" id="IPR000792">
    <property type="entry name" value="Tscrpt_reg_LuxR_C"/>
</dbReference>
<name>A0ABV6N2B0_9PSEU</name>
<dbReference type="SMART" id="SM00421">
    <property type="entry name" value="HTH_LUXR"/>
    <property type="match status" value="1"/>
</dbReference>
<sequence length="752" mass="82261">MSSQLTTFVGRDTELAEARRLLDVVRLLTLVGPAGVGKTRIAQRLAQDHGDGVVVIELDALTDPELLPQVVAVELGLRDVPLDPTAQLLSFLRTKNLLIVLDNCEHMVQACREFVTAVLDTAPNVRFLATSRHVLGIGGEQLLPIRPLSVPDRYTARADDAVALFADRATFALPHFTVNDDNCETVLGICSRLDGIPLAIELVVPWLRVMSAHDVLTRLDDTFALLTAEAAARPSRQQTLIAAVDWSFALCAPDEQTLWARASVFTGGFTVEAAAAVCTDDRIPPTALLRLLGGLVDKSVLIRDEVDGVTRLRMLYTIRHYGLRLLEQSGDERQFRRRHLDYFHSVVDRIGQQWCGPDQVELLTQMRREHNNLRAALDFGLGDPEQRFVGARLATAMYFYWLCGFLGESRRWLDRVLDLDALPDDIRQDALWINSYAATALGELPAGKRFAEQATEIADRTGDPLQQANARLITGGSAFIHGELAEGDRHYQRSAECYLAAKVIDCRIVLAYASMAMVAATGGDLALAEARAADAIEIAEKRGERWANSYAHYAVALANWRVGRYAEAARHATESLQLKADFNDLLGLAVLGETVAWIVTSAGSAQQAAEALGVASMVWRHMSSELVATSDNWRVPHSNCEAVTRAALGVERYRTAYARGTSIGANLDEAVDHLLKLSTTIAQACEAGPITLTGRELEVAELVAAGAANKEIAARLVISTRTAEKHLANITKKLGFTSRAQLAAWVVDRRPT</sequence>
<evidence type="ECO:0000313" key="2">
    <source>
        <dbReference type="EMBL" id="MFC0546161.1"/>
    </source>
</evidence>
<dbReference type="InterPro" id="IPR036388">
    <property type="entry name" value="WH-like_DNA-bd_sf"/>
</dbReference>
<dbReference type="PRINTS" id="PR00364">
    <property type="entry name" value="DISEASERSIST"/>
</dbReference>
<dbReference type="Gene3D" id="1.25.40.10">
    <property type="entry name" value="Tetratricopeptide repeat domain"/>
    <property type="match status" value="1"/>
</dbReference>
<dbReference type="Pfam" id="PF00196">
    <property type="entry name" value="GerE"/>
    <property type="match status" value="1"/>
</dbReference>
<keyword evidence="3" id="KW-1185">Reference proteome</keyword>
<dbReference type="PROSITE" id="PS50043">
    <property type="entry name" value="HTH_LUXR_2"/>
    <property type="match status" value="1"/>
</dbReference>
<protein>
    <submittedName>
        <fullName evidence="2">LuxR C-terminal-related transcriptional regulator</fullName>
    </submittedName>
</protein>
<reference evidence="2 3" key="1">
    <citation type="submission" date="2024-09" db="EMBL/GenBank/DDBJ databases">
        <authorList>
            <person name="Sun Q."/>
            <person name="Mori K."/>
        </authorList>
    </citation>
    <scope>NUCLEOTIDE SEQUENCE [LARGE SCALE GENOMIC DNA]</scope>
    <source>
        <strain evidence="2 3">TBRC 1432</strain>
    </source>
</reference>
<dbReference type="Gene3D" id="3.40.50.300">
    <property type="entry name" value="P-loop containing nucleotide triphosphate hydrolases"/>
    <property type="match status" value="1"/>
</dbReference>
<dbReference type="CDD" id="cd06170">
    <property type="entry name" value="LuxR_C_like"/>
    <property type="match status" value="1"/>
</dbReference>